<dbReference type="PROSITE" id="PS51257">
    <property type="entry name" value="PROKAR_LIPOPROTEIN"/>
    <property type="match status" value="1"/>
</dbReference>
<name>A0A182XTA5_ANOQN</name>
<dbReference type="Proteomes" id="UP000076407">
    <property type="component" value="Unassembled WGS sequence"/>
</dbReference>
<dbReference type="AlphaFoldDB" id="A0A182XTA5"/>
<evidence type="ECO:0000313" key="3">
    <source>
        <dbReference type="Proteomes" id="UP000076407"/>
    </source>
</evidence>
<reference evidence="2" key="1">
    <citation type="submission" date="2020-05" db="UniProtKB">
        <authorList>
            <consortium name="EnsemblMetazoa"/>
        </authorList>
    </citation>
    <scope>IDENTIFICATION</scope>
    <source>
        <strain evidence="2">SANGQUA</strain>
    </source>
</reference>
<feature type="region of interest" description="Disordered" evidence="1">
    <location>
        <begin position="32"/>
        <end position="55"/>
    </location>
</feature>
<dbReference type="VEuPathDB" id="VectorBase:AQUA015050"/>
<keyword evidence="3" id="KW-1185">Reference proteome</keyword>
<accession>A0A182XTA5</accession>
<dbReference type="EnsemblMetazoa" id="AQUA015050-RA">
    <property type="protein sequence ID" value="AQUA015050-PA"/>
    <property type="gene ID" value="AQUA015050"/>
</dbReference>
<protein>
    <submittedName>
        <fullName evidence="2">Uncharacterized protein</fullName>
    </submittedName>
</protein>
<proteinExistence type="predicted"/>
<evidence type="ECO:0000256" key="1">
    <source>
        <dbReference type="SAM" id="MobiDB-lite"/>
    </source>
</evidence>
<sequence>MPKKKLQSNFHTISETFRIAFPGMLTAVGCKREPDSEQGSGEEVQLIGERWSMRR</sequence>
<organism evidence="2 3">
    <name type="scientific">Anopheles quadriannulatus</name>
    <name type="common">Mosquito</name>
    <dbReference type="NCBI Taxonomy" id="34691"/>
    <lineage>
        <taxon>Eukaryota</taxon>
        <taxon>Metazoa</taxon>
        <taxon>Ecdysozoa</taxon>
        <taxon>Arthropoda</taxon>
        <taxon>Hexapoda</taxon>
        <taxon>Insecta</taxon>
        <taxon>Pterygota</taxon>
        <taxon>Neoptera</taxon>
        <taxon>Endopterygota</taxon>
        <taxon>Diptera</taxon>
        <taxon>Nematocera</taxon>
        <taxon>Culicoidea</taxon>
        <taxon>Culicidae</taxon>
        <taxon>Anophelinae</taxon>
        <taxon>Anopheles</taxon>
    </lineage>
</organism>
<evidence type="ECO:0000313" key="2">
    <source>
        <dbReference type="EnsemblMetazoa" id="AQUA015050-PA"/>
    </source>
</evidence>